<organism evidence="1 2">
    <name type="scientific">Frankia casuarinae (strain DSM 45818 / CECT 9043 / HFP020203 / CcI3)</name>
    <dbReference type="NCBI Taxonomy" id="106370"/>
    <lineage>
        <taxon>Bacteria</taxon>
        <taxon>Bacillati</taxon>
        <taxon>Actinomycetota</taxon>
        <taxon>Actinomycetes</taxon>
        <taxon>Frankiales</taxon>
        <taxon>Frankiaceae</taxon>
        <taxon>Frankia</taxon>
    </lineage>
</organism>
<proteinExistence type="predicted"/>
<dbReference type="AlphaFoldDB" id="Q2J963"/>
<dbReference type="EMBL" id="CP000249">
    <property type="protein sequence ID" value="ABD12179.1"/>
    <property type="molecule type" value="Genomic_DNA"/>
</dbReference>
<dbReference type="STRING" id="106370.Francci3_2821"/>
<protein>
    <submittedName>
        <fullName evidence="1">Uncharacterized protein</fullName>
    </submittedName>
</protein>
<reference evidence="1 2" key="1">
    <citation type="journal article" date="2007" name="Genome Res.">
        <title>Genome characteristics of facultatively symbiotic Frankia sp. strains reflect host range and host plant biogeography.</title>
        <authorList>
            <person name="Normand P."/>
            <person name="Lapierre P."/>
            <person name="Tisa L.S."/>
            <person name="Gogarten J.P."/>
            <person name="Alloisio N."/>
            <person name="Bagnarol E."/>
            <person name="Bassi C.A."/>
            <person name="Berry A.M."/>
            <person name="Bickhart D.M."/>
            <person name="Choisne N."/>
            <person name="Couloux A."/>
            <person name="Cournoyer B."/>
            <person name="Cruveiller S."/>
            <person name="Daubin V."/>
            <person name="Demange N."/>
            <person name="Francino M.P."/>
            <person name="Goltsman E."/>
            <person name="Huang Y."/>
            <person name="Kopp O.R."/>
            <person name="Labarre L."/>
            <person name="Lapidus A."/>
            <person name="Lavire C."/>
            <person name="Marechal J."/>
            <person name="Martinez M."/>
            <person name="Mastronunzio J.E."/>
            <person name="Mullin B.C."/>
            <person name="Niemann J."/>
            <person name="Pujic P."/>
            <person name="Rawnsley T."/>
            <person name="Rouy Z."/>
            <person name="Schenowitz C."/>
            <person name="Sellstedt A."/>
            <person name="Tavares F."/>
            <person name="Tomkins J.P."/>
            <person name="Vallenet D."/>
            <person name="Valverde C."/>
            <person name="Wall L.G."/>
            <person name="Wang Y."/>
            <person name="Medigue C."/>
            <person name="Benson D.R."/>
        </authorList>
    </citation>
    <scope>NUCLEOTIDE SEQUENCE [LARGE SCALE GENOMIC DNA]</scope>
    <source>
        <strain evidence="2">DSM 45818 / CECT 9043 / CcI3</strain>
    </source>
</reference>
<accession>Q2J963</accession>
<dbReference type="RefSeq" id="WP_011437208.1">
    <property type="nucleotide sequence ID" value="NC_007777.1"/>
</dbReference>
<dbReference type="eggNOG" id="ENOG50334TR">
    <property type="taxonomic scope" value="Bacteria"/>
</dbReference>
<dbReference type="KEGG" id="fra:Francci3_2821"/>
<evidence type="ECO:0000313" key="2">
    <source>
        <dbReference type="Proteomes" id="UP000001937"/>
    </source>
</evidence>
<sequence length="78" mass="8401">MSGSTHGRHILTFCGKCNCGCPELFVDHEAPAERRIVLTDDFGQRIQMSVEQLQAIIDEARAGSITALVDAELALGVS</sequence>
<accession>A0A1X1PZW4</accession>
<evidence type="ECO:0000313" key="1">
    <source>
        <dbReference type="EMBL" id="ABD12179.1"/>
    </source>
</evidence>
<dbReference type="HOGENOM" id="CLU_183662_0_0_11"/>
<dbReference type="Proteomes" id="UP000001937">
    <property type="component" value="Chromosome"/>
</dbReference>
<keyword evidence="2" id="KW-1185">Reference proteome</keyword>
<gene>
    <name evidence="1" type="ordered locus">Francci3_2821</name>
</gene>
<name>Q2J963_FRACC</name>
<dbReference type="OrthoDB" id="3395250at2"/>